<feature type="chain" id="PRO_5007303712" description="beta-N-acetylhexosaminidase" evidence="9">
    <location>
        <begin position="23"/>
        <end position="799"/>
    </location>
</feature>
<evidence type="ECO:0000256" key="7">
    <source>
        <dbReference type="ARBA" id="ARBA00033000"/>
    </source>
</evidence>
<dbReference type="EMBL" id="CP003488">
    <property type="protein sequence ID" value="AFH92952.1"/>
    <property type="molecule type" value="Genomic_DNA"/>
</dbReference>
<dbReference type="Pfam" id="PF00728">
    <property type="entry name" value="Glyco_hydro_20"/>
    <property type="match status" value="2"/>
</dbReference>
<feature type="active site" description="Proton donor" evidence="8">
    <location>
        <position position="318"/>
    </location>
</feature>
<feature type="domain" description="Beta-hexosaminidase bacterial type N-terminal" evidence="11">
    <location>
        <begin position="29"/>
        <end position="158"/>
    </location>
</feature>
<keyword evidence="5" id="KW-0326">Glycosidase</keyword>
<dbReference type="GeneID" id="93518262"/>
<dbReference type="PANTHER" id="PTHR22600:SF57">
    <property type="entry name" value="BETA-N-ACETYLHEXOSAMINIDASE"/>
    <property type="match status" value="1"/>
</dbReference>
<evidence type="ECO:0000256" key="5">
    <source>
        <dbReference type="ARBA" id="ARBA00023295"/>
    </source>
</evidence>
<evidence type="ECO:0000256" key="1">
    <source>
        <dbReference type="ARBA" id="ARBA00001231"/>
    </source>
</evidence>
<dbReference type="KEGG" id="psi:S70_05380"/>
<evidence type="ECO:0000256" key="6">
    <source>
        <dbReference type="ARBA" id="ARBA00030512"/>
    </source>
</evidence>
<dbReference type="AlphaFoldDB" id="A0A140NLW2"/>
<reference evidence="12 13" key="1">
    <citation type="journal article" date="2012" name="J. Bacteriol.">
        <title>Complete Genome Sequence of Providencia stuartii Clinical Isolate MRSN 2154.</title>
        <authorList>
            <person name="Clifford R.J."/>
            <person name="Hang J."/>
            <person name="Riley M.C."/>
            <person name="Onmus-Leone F."/>
            <person name="Kuschner R.A."/>
            <person name="Lesho E.P."/>
            <person name="Waterman P.E."/>
        </authorList>
    </citation>
    <scope>NUCLEOTIDE SEQUENCE [LARGE SCALE GENOMIC DNA]</scope>
    <source>
        <strain evidence="12 13">MRSN 2154</strain>
    </source>
</reference>
<dbReference type="EC" id="3.2.1.52" evidence="3"/>
<dbReference type="RefSeq" id="WP_014656604.1">
    <property type="nucleotide sequence ID" value="NC_017731.1"/>
</dbReference>
<sequence length="799" mass="91014">MINKLTSAIVISSLIYSLPSGAQSLSELPLMPWPQQVEVKNADGKWVLNNTLDIYVEGDDLGDATRRWRERIETQTGWQLTPHQANNTQAPIKIFIEKKVPELPSLQMDESYQITTDNHGATIKAATRFGAMRAMETLLQLIQTDGENTFIPLLTIKDSPRFAWRGVMLDSSRHFLPINDILRQIDGMAAAKLNVFHWHLTDDQGWRFESLSYPKLQQLASDGQYYTQDQMRQVVAYAKERGIRVVPEIDFPGHASAIAVAYPELMSAAGPYQMERHWGVHQPLLNPTQENVYQFTDSLINELTTIFPDEYIHIGGDEVDPTQWKNNPSIQEFMQKNNLKDTHALQAYFNQRLEQILTKHNRKMVGWDEIQHPSLSKNIVIQSWQGQDSLGDSAQEGFKGLLSTGFYLDQSQSAAYHYRNEILPQPLTVETNVKQGEQSQSWQFEIERLKGSPVKGSFTLIKGSNGWRGFIDFAGKSRREINKIEWFSPKQVSFSVDTWMGETRPVVTLTDDKLSGYTIIGNARYPTTGTHLTAIPEGIAPTTPDNNKMTNILGGEIALWAENIRAPIIDTKLWPRAFAVSERLWSAKDVNNENDMYRRLNATDAWSTISVGLQQHAQTAREFTRLANGVEIEPLMILSESVEPAHYYTRHHLKWRENQYHQYEPLNRFVDALPAESMQARAFRQHIDALIAKPNDTAAAQWLEQRLKRWQDNIPQVQRLIKQNANLVRLTPVTENVEQLTVIGLELIKHYTTGEPLAESRKAAILQQLEKSSGLQDEVVIAIVEPLEKLLRHIPTTGQ</sequence>
<dbReference type="Proteomes" id="UP000005012">
    <property type="component" value="Chromosome"/>
</dbReference>
<dbReference type="Gene3D" id="3.30.379.10">
    <property type="entry name" value="Chitobiase/beta-hexosaminidase domain 2-like"/>
    <property type="match status" value="1"/>
</dbReference>
<organism evidence="12 13">
    <name type="scientific">Providencia stuartii (strain MRSN 2154)</name>
    <dbReference type="NCBI Taxonomy" id="1157951"/>
    <lineage>
        <taxon>Bacteria</taxon>
        <taxon>Pseudomonadati</taxon>
        <taxon>Pseudomonadota</taxon>
        <taxon>Gammaproteobacteria</taxon>
        <taxon>Enterobacterales</taxon>
        <taxon>Morganellaceae</taxon>
        <taxon>Providencia</taxon>
    </lineage>
</organism>
<dbReference type="GO" id="GO:0030203">
    <property type="term" value="P:glycosaminoglycan metabolic process"/>
    <property type="evidence" value="ECO:0007669"/>
    <property type="project" value="TreeGrafter"/>
</dbReference>
<dbReference type="InterPro" id="IPR015882">
    <property type="entry name" value="HEX_bac_N"/>
</dbReference>
<evidence type="ECO:0000256" key="9">
    <source>
        <dbReference type="SAM" id="SignalP"/>
    </source>
</evidence>
<dbReference type="InterPro" id="IPR029018">
    <property type="entry name" value="Hex-like_dom2"/>
</dbReference>
<proteinExistence type="inferred from homology"/>
<accession>A0A140NLW2</accession>
<dbReference type="HOGENOM" id="CLU_007082_5_1_6"/>
<reference evidence="13" key="2">
    <citation type="submission" date="2012-04" db="EMBL/GenBank/DDBJ databases">
        <title>Complete genome sequence of Providencia stuartii clinical isolate MRSN 2154.</title>
        <authorList>
            <person name="Clifford R.J."/>
            <person name="Hang J."/>
            <person name="Riley M.C."/>
            <person name="Onmus-Leone F."/>
            <person name="Kuschner R.A."/>
            <person name="Lesho E.P."/>
            <person name="Waterman P.E."/>
        </authorList>
    </citation>
    <scope>NUCLEOTIDE SEQUENCE [LARGE SCALE GENOMIC DNA]</scope>
    <source>
        <strain evidence="13">MRSN 2154</strain>
    </source>
</reference>
<keyword evidence="9" id="KW-0732">Signal</keyword>
<evidence type="ECO:0000259" key="11">
    <source>
        <dbReference type="Pfam" id="PF02838"/>
    </source>
</evidence>
<evidence type="ECO:0000313" key="12">
    <source>
        <dbReference type="EMBL" id="AFH92952.1"/>
    </source>
</evidence>
<dbReference type="Gene3D" id="3.20.20.80">
    <property type="entry name" value="Glycosidases"/>
    <property type="match status" value="2"/>
</dbReference>
<evidence type="ECO:0000256" key="3">
    <source>
        <dbReference type="ARBA" id="ARBA00012663"/>
    </source>
</evidence>
<dbReference type="GO" id="GO:0004563">
    <property type="term" value="F:beta-N-acetylhexosaminidase activity"/>
    <property type="evidence" value="ECO:0007669"/>
    <property type="project" value="UniProtKB-EC"/>
</dbReference>
<feature type="domain" description="Glycoside hydrolase family 20 catalytic" evidence="10">
    <location>
        <begin position="545"/>
        <end position="587"/>
    </location>
</feature>
<comment type="catalytic activity">
    <reaction evidence="1">
        <text>Hydrolysis of terminal non-reducing N-acetyl-D-hexosamine residues in N-acetyl-beta-D-hexosaminides.</text>
        <dbReference type="EC" id="3.2.1.52"/>
    </reaction>
</comment>
<dbReference type="SUPFAM" id="SSF51445">
    <property type="entry name" value="(Trans)glycosidases"/>
    <property type="match status" value="1"/>
</dbReference>
<keyword evidence="4" id="KW-0378">Hydrolase</keyword>
<dbReference type="InterPro" id="IPR015883">
    <property type="entry name" value="Glyco_hydro_20_cat"/>
</dbReference>
<dbReference type="PATRIC" id="fig|1157951.4.peg.1066"/>
<protein>
    <recommendedName>
        <fullName evidence="3">beta-N-acetylhexosaminidase</fullName>
        <ecNumber evidence="3">3.2.1.52</ecNumber>
    </recommendedName>
    <alternativeName>
        <fullName evidence="6">Beta-N-acetylhexosaminidase</fullName>
    </alternativeName>
    <alternativeName>
        <fullName evidence="7">N-acetyl-beta-glucosaminidase</fullName>
    </alternativeName>
</protein>
<dbReference type="InterPro" id="IPR017853">
    <property type="entry name" value="GH"/>
</dbReference>
<dbReference type="GO" id="GO:0016020">
    <property type="term" value="C:membrane"/>
    <property type="evidence" value="ECO:0007669"/>
    <property type="project" value="TreeGrafter"/>
</dbReference>
<evidence type="ECO:0000256" key="4">
    <source>
        <dbReference type="ARBA" id="ARBA00022801"/>
    </source>
</evidence>
<comment type="similarity">
    <text evidence="2">Belongs to the glycosyl hydrolase 20 family.</text>
</comment>
<evidence type="ECO:0000313" key="13">
    <source>
        <dbReference type="Proteomes" id="UP000005012"/>
    </source>
</evidence>
<evidence type="ECO:0000256" key="2">
    <source>
        <dbReference type="ARBA" id="ARBA00006285"/>
    </source>
</evidence>
<dbReference type="PRINTS" id="PR00738">
    <property type="entry name" value="GLHYDRLASE20"/>
</dbReference>
<gene>
    <name evidence="12" type="ordered locus">S70_05380</name>
</gene>
<feature type="signal peptide" evidence="9">
    <location>
        <begin position="1"/>
        <end position="22"/>
    </location>
</feature>
<feature type="domain" description="Glycoside hydrolase family 20 catalytic" evidence="10">
    <location>
        <begin position="162"/>
        <end position="438"/>
    </location>
</feature>
<dbReference type="Pfam" id="PF02838">
    <property type="entry name" value="Glyco_hydro_20b"/>
    <property type="match status" value="1"/>
</dbReference>
<evidence type="ECO:0000259" key="10">
    <source>
        <dbReference type="Pfam" id="PF00728"/>
    </source>
</evidence>
<dbReference type="GO" id="GO:0005975">
    <property type="term" value="P:carbohydrate metabolic process"/>
    <property type="evidence" value="ECO:0007669"/>
    <property type="project" value="InterPro"/>
</dbReference>
<dbReference type="InterPro" id="IPR025705">
    <property type="entry name" value="Beta_hexosaminidase_sua/sub"/>
</dbReference>
<evidence type="ECO:0000256" key="8">
    <source>
        <dbReference type="PIRSR" id="PIRSR625705-1"/>
    </source>
</evidence>
<dbReference type="PANTHER" id="PTHR22600">
    <property type="entry name" value="BETA-HEXOSAMINIDASE"/>
    <property type="match status" value="1"/>
</dbReference>
<name>A0A140NLW2_PROSM</name>
<dbReference type="SUPFAM" id="SSF55545">
    <property type="entry name" value="beta-N-acetylhexosaminidase-like domain"/>
    <property type="match status" value="1"/>
</dbReference>